<organism evidence="6 7">
    <name type="scientific">Arabis alpina</name>
    <name type="common">Alpine rock-cress</name>
    <dbReference type="NCBI Taxonomy" id="50452"/>
    <lineage>
        <taxon>Eukaryota</taxon>
        <taxon>Viridiplantae</taxon>
        <taxon>Streptophyta</taxon>
        <taxon>Embryophyta</taxon>
        <taxon>Tracheophyta</taxon>
        <taxon>Spermatophyta</taxon>
        <taxon>Magnoliopsida</taxon>
        <taxon>eudicotyledons</taxon>
        <taxon>Gunneridae</taxon>
        <taxon>Pentapetalae</taxon>
        <taxon>rosids</taxon>
        <taxon>malvids</taxon>
        <taxon>Brassicales</taxon>
        <taxon>Brassicaceae</taxon>
        <taxon>Arabideae</taxon>
        <taxon>Arabis</taxon>
    </lineage>
</organism>
<dbReference type="SUPFAM" id="SSF47819">
    <property type="entry name" value="HRDC-like"/>
    <property type="match status" value="1"/>
</dbReference>
<feature type="region of interest" description="Disordered" evidence="4">
    <location>
        <begin position="1"/>
        <end position="89"/>
    </location>
</feature>
<dbReference type="InterPro" id="IPR006590">
    <property type="entry name" value="RNA_pol_Rpb4/RPC9_core"/>
</dbReference>
<gene>
    <name evidence="6" type="ORF">AALP_AAs66070U000200</name>
</gene>
<dbReference type="InterPro" id="IPR005574">
    <property type="entry name" value="Rpb4/RPC9"/>
</dbReference>
<feature type="compositionally biased region" description="Basic and acidic residues" evidence="4">
    <location>
        <begin position="32"/>
        <end position="45"/>
    </location>
</feature>
<evidence type="ECO:0000256" key="2">
    <source>
        <dbReference type="ARBA" id="ARBA00023242"/>
    </source>
</evidence>
<dbReference type="GO" id="GO:0030880">
    <property type="term" value="C:RNA polymerase complex"/>
    <property type="evidence" value="ECO:0007669"/>
    <property type="project" value="InterPro"/>
</dbReference>
<dbReference type="SMART" id="SM00657">
    <property type="entry name" value="RPOL4c"/>
    <property type="match status" value="1"/>
</dbReference>
<evidence type="ECO:0000256" key="4">
    <source>
        <dbReference type="SAM" id="MobiDB-lite"/>
    </source>
</evidence>
<dbReference type="AlphaFoldDB" id="A0A087G2W3"/>
<keyword evidence="7" id="KW-1185">Reference proteome</keyword>
<protein>
    <recommendedName>
        <fullName evidence="5">RNA polymerase Rpb4/RPC9 core domain-containing protein</fullName>
    </recommendedName>
</protein>
<dbReference type="Proteomes" id="UP000029120">
    <property type="component" value="Unassembled WGS sequence"/>
</dbReference>
<dbReference type="Gramene" id="KFK24215">
    <property type="protein sequence ID" value="KFK24215"/>
    <property type="gene ID" value="AALP_AAs66070U000200"/>
</dbReference>
<dbReference type="Gene3D" id="1.20.1250.40">
    <property type="match status" value="1"/>
</dbReference>
<reference evidence="7" key="1">
    <citation type="journal article" date="2015" name="Nat. Plants">
        <title>Genome expansion of Arabis alpina linked with retrotransposition and reduced symmetric DNA methylation.</title>
        <authorList>
            <person name="Willing E.M."/>
            <person name="Rawat V."/>
            <person name="Mandakova T."/>
            <person name="Maumus F."/>
            <person name="James G.V."/>
            <person name="Nordstroem K.J."/>
            <person name="Becker C."/>
            <person name="Warthmann N."/>
            <person name="Chica C."/>
            <person name="Szarzynska B."/>
            <person name="Zytnicki M."/>
            <person name="Albani M.C."/>
            <person name="Kiefer C."/>
            <person name="Bergonzi S."/>
            <person name="Castaings L."/>
            <person name="Mateos J.L."/>
            <person name="Berns M.C."/>
            <person name="Bujdoso N."/>
            <person name="Piofczyk T."/>
            <person name="de Lorenzo L."/>
            <person name="Barrero-Sicilia C."/>
            <person name="Mateos I."/>
            <person name="Piednoel M."/>
            <person name="Hagmann J."/>
            <person name="Chen-Min-Tao R."/>
            <person name="Iglesias-Fernandez R."/>
            <person name="Schuster S.C."/>
            <person name="Alonso-Blanco C."/>
            <person name="Roudier F."/>
            <person name="Carbonero P."/>
            <person name="Paz-Ares J."/>
            <person name="Davis S.J."/>
            <person name="Pecinka A."/>
            <person name="Quesneville H."/>
            <person name="Colot V."/>
            <person name="Lysak M.A."/>
            <person name="Weigel D."/>
            <person name="Coupland G."/>
            <person name="Schneeberger K."/>
        </authorList>
    </citation>
    <scope>NUCLEOTIDE SEQUENCE [LARGE SCALE GENOMIC DNA]</scope>
    <source>
        <strain evidence="7">cv. Pajares</strain>
    </source>
</reference>
<dbReference type="OrthoDB" id="2186918at2759"/>
<dbReference type="GO" id="GO:0000166">
    <property type="term" value="F:nucleotide binding"/>
    <property type="evidence" value="ECO:0007669"/>
    <property type="project" value="InterPro"/>
</dbReference>
<proteinExistence type="inferred from homology"/>
<dbReference type="InterPro" id="IPR038324">
    <property type="entry name" value="Rpb4/RPC9_sf"/>
</dbReference>
<comment type="similarity">
    <text evidence="3">Belongs to the eukaryotic RPB4 RNA polymerase subunit family.</text>
</comment>
<dbReference type="InterPro" id="IPR010997">
    <property type="entry name" value="HRDC-like_sf"/>
</dbReference>
<name>A0A087G2W3_ARAAL</name>
<evidence type="ECO:0000256" key="1">
    <source>
        <dbReference type="ARBA" id="ARBA00004123"/>
    </source>
</evidence>
<evidence type="ECO:0000259" key="5">
    <source>
        <dbReference type="SMART" id="SM00657"/>
    </source>
</evidence>
<comment type="subcellular location">
    <subcellularLocation>
        <location evidence="1">Nucleus</location>
    </subcellularLocation>
</comment>
<dbReference type="OMA" id="SEVCVIG"/>
<dbReference type="GO" id="GO:0006352">
    <property type="term" value="P:DNA-templated transcription initiation"/>
    <property type="evidence" value="ECO:0007669"/>
    <property type="project" value="InterPro"/>
</dbReference>
<dbReference type="Pfam" id="PF03874">
    <property type="entry name" value="RNA_pol_Rpb4"/>
    <property type="match status" value="1"/>
</dbReference>
<feature type="domain" description="RNA polymerase Rpb4/RPC9 core" evidence="5">
    <location>
        <begin position="92"/>
        <end position="213"/>
    </location>
</feature>
<accession>A0A087G2W3</accession>
<evidence type="ECO:0000256" key="3">
    <source>
        <dbReference type="ARBA" id="ARBA00025724"/>
    </source>
</evidence>
<dbReference type="PANTHER" id="PTHR21297">
    <property type="entry name" value="DNA-DIRECTED RNA POLYMERASE II"/>
    <property type="match status" value="1"/>
</dbReference>
<dbReference type="eggNOG" id="KOG2351">
    <property type="taxonomic scope" value="Eukaryota"/>
</dbReference>
<evidence type="ECO:0000313" key="6">
    <source>
        <dbReference type="EMBL" id="KFK24215.1"/>
    </source>
</evidence>
<keyword evidence="2" id="KW-0539">Nucleus</keyword>
<evidence type="ECO:0000313" key="7">
    <source>
        <dbReference type="Proteomes" id="UP000029120"/>
    </source>
</evidence>
<dbReference type="EMBL" id="KL971088">
    <property type="protein sequence ID" value="KFK24215.1"/>
    <property type="molecule type" value="Genomic_DNA"/>
</dbReference>
<dbReference type="GO" id="GO:0005634">
    <property type="term" value="C:nucleus"/>
    <property type="evidence" value="ECO:0007669"/>
    <property type="project" value="UniProtKB-SubCell"/>
</dbReference>
<sequence>MSDKGGKGFKSSLKSKTGKDDNSVKPKKAAKVHFDHSLGKSESRFKVVQGSDDQFPGFSASKESRGGKGSSRAKKSSVTKDSQPLELKAEKELPENAKCMMDCEALEILRGIKEQLNVLSEDPTIKIPVSFDRGLEYVKSGSCYTNPQSVRQILDPLKKHGVSEGEVCLIANVCPESTDEVFAFVPSLKGRKDKINQPLEEALAKLSKIKKST</sequence>
<dbReference type="InterPro" id="IPR045222">
    <property type="entry name" value="Rpb4-like"/>
</dbReference>